<dbReference type="InterPro" id="IPR041467">
    <property type="entry name" value="Sco4008_C"/>
</dbReference>
<dbReference type="AlphaFoldDB" id="A0A1S1LB69"/>
<dbReference type="InterPro" id="IPR050109">
    <property type="entry name" value="HTH-type_TetR-like_transc_reg"/>
</dbReference>
<dbReference type="SUPFAM" id="SSF46689">
    <property type="entry name" value="Homeodomain-like"/>
    <property type="match status" value="1"/>
</dbReference>
<sequence length="190" mass="20281">MPPDASATKKRLLDAAYAEFAEHGLAGARVDRIGAAAEANKRLLYVYFTNKETLFDTVVAHSIQRMSDAVPFTPDDLPGYAGALFDHLIEHPEHLRLATWAQLERPVAGPAETAAYAAKVQSIAETWLPTGDMEPADILALTLGLTTAWLGASPALRGLATSEPFSPERLAVHRGALIATVEALLGVAAR</sequence>
<dbReference type="PRINTS" id="PR00455">
    <property type="entry name" value="HTHTETR"/>
</dbReference>
<dbReference type="GeneID" id="57168479"/>
<dbReference type="SUPFAM" id="SSF48498">
    <property type="entry name" value="Tetracyclin repressor-like, C-terminal domain"/>
    <property type="match status" value="1"/>
</dbReference>
<dbReference type="Pfam" id="PF00440">
    <property type="entry name" value="TetR_N"/>
    <property type="match status" value="1"/>
</dbReference>
<evidence type="ECO:0000256" key="2">
    <source>
        <dbReference type="PROSITE-ProRule" id="PRU00335"/>
    </source>
</evidence>
<accession>A0A1S1LB69</accession>
<dbReference type="OrthoDB" id="4726108at2"/>
<comment type="caution">
    <text evidence="4">The sequence shown here is derived from an EMBL/GenBank/DDBJ whole genome shotgun (WGS) entry which is preliminary data.</text>
</comment>
<reference evidence="4 5" key="1">
    <citation type="submission" date="2016-10" db="EMBL/GenBank/DDBJ databases">
        <title>Evaluation of Human, Veterinary and Environmental Mycobacterium chelonae Isolates by Core Genome Phylogenomic Analysis, Targeted Gene Comparison, and Anti-microbial Susceptibility Patterns: A Tale of Mistaken Identities.</title>
        <authorList>
            <person name="Fogelson S.B."/>
            <person name="Camus A.C."/>
            <person name="Lorenz W."/>
            <person name="Vasireddy R."/>
            <person name="Vasireddy S."/>
            <person name="Smith T."/>
            <person name="Brown-Elliott B.A."/>
            <person name="Wallace R.J.Jr."/>
            <person name="Hasan N.A."/>
            <person name="Reischl U."/>
            <person name="Sanchez S."/>
        </authorList>
    </citation>
    <scope>NUCLEOTIDE SEQUENCE [LARGE SCALE GENOMIC DNA]</scope>
    <source>
        <strain evidence="4 5">1559</strain>
    </source>
</reference>
<dbReference type="PROSITE" id="PS50977">
    <property type="entry name" value="HTH_TETR_2"/>
    <property type="match status" value="1"/>
</dbReference>
<dbReference type="InterPro" id="IPR001647">
    <property type="entry name" value="HTH_TetR"/>
</dbReference>
<dbReference type="GO" id="GO:0006355">
    <property type="term" value="P:regulation of DNA-templated transcription"/>
    <property type="evidence" value="ECO:0007669"/>
    <property type="project" value="UniProtKB-ARBA"/>
</dbReference>
<dbReference type="InterPro" id="IPR009057">
    <property type="entry name" value="Homeodomain-like_sf"/>
</dbReference>
<dbReference type="EMBL" id="MLIK01000019">
    <property type="protein sequence ID" value="OHU22168.1"/>
    <property type="molecule type" value="Genomic_DNA"/>
</dbReference>
<feature type="DNA-binding region" description="H-T-H motif" evidence="2">
    <location>
        <begin position="29"/>
        <end position="48"/>
    </location>
</feature>
<gene>
    <name evidence="4" type="ORF">BKG76_16830</name>
</gene>
<protein>
    <submittedName>
        <fullName evidence="4">TetR family transcriptional regulator</fullName>
    </submittedName>
</protein>
<proteinExistence type="predicted"/>
<evidence type="ECO:0000259" key="3">
    <source>
        <dbReference type="PROSITE" id="PS50977"/>
    </source>
</evidence>
<dbReference type="GO" id="GO:0003677">
    <property type="term" value="F:DNA binding"/>
    <property type="evidence" value="ECO:0007669"/>
    <property type="project" value="UniProtKB-UniRule"/>
</dbReference>
<dbReference type="Proteomes" id="UP000179616">
    <property type="component" value="Unassembled WGS sequence"/>
</dbReference>
<evidence type="ECO:0000256" key="1">
    <source>
        <dbReference type="ARBA" id="ARBA00023125"/>
    </source>
</evidence>
<feature type="domain" description="HTH tetR-type" evidence="3">
    <location>
        <begin position="6"/>
        <end position="66"/>
    </location>
</feature>
<dbReference type="STRING" id="948102.BKG76_16830"/>
<dbReference type="PANTHER" id="PTHR30328:SF54">
    <property type="entry name" value="HTH-TYPE TRANSCRIPTIONAL REPRESSOR SCO4008"/>
    <property type="match status" value="1"/>
</dbReference>
<evidence type="ECO:0000313" key="5">
    <source>
        <dbReference type="Proteomes" id="UP000179616"/>
    </source>
</evidence>
<name>A0A1S1LB69_9MYCO</name>
<keyword evidence="1 2" id="KW-0238">DNA-binding</keyword>
<dbReference type="RefSeq" id="WP_070938611.1">
    <property type="nucleotide sequence ID" value="NZ_MLIK01000019.1"/>
</dbReference>
<organism evidence="4 5">
    <name type="scientific">Mycobacteroides franklinii</name>
    <dbReference type="NCBI Taxonomy" id="948102"/>
    <lineage>
        <taxon>Bacteria</taxon>
        <taxon>Bacillati</taxon>
        <taxon>Actinomycetota</taxon>
        <taxon>Actinomycetes</taxon>
        <taxon>Mycobacteriales</taxon>
        <taxon>Mycobacteriaceae</taxon>
        <taxon>Mycobacteroides</taxon>
    </lineage>
</organism>
<dbReference type="PANTHER" id="PTHR30328">
    <property type="entry name" value="TRANSCRIPTIONAL REPRESSOR"/>
    <property type="match status" value="1"/>
</dbReference>
<dbReference type="InterPro" id="IPR036271">
    <property type="entry name" value="Tet_transcr_reg_TetR-rel_C_sf"/>
</dbReference>
<dbReference type="Gene3D" id="1.10.357.10">
    <property type="entry name" value="Tetracycline Repressor, domain 2"/>
    <property type="match status" value="1"/>
</dbReference>
<dbReference type="Pfam" id="PF17926">
    <property type="entry name" value="TetR_C_21"/>
    <property type="match status" value="1"/>
</dbReference>
<evidence type="ECO:0000313" key="4">
    <source>
        <dbReference type="EMBL" id="OHU22168.1"/>
    </source>
</evidence>